<dbReference type="Pfam" id="PF00320">
    <property type="entry name" value="GATA"/>
    <property type="match status" value="1"/>
</dbReference>
<feature type="compositionally biased region" description="Polar residues" evidence="5">
    <location>
        <begin position="363"/>
        <end position="373"/>
    </location>
</feature>
<evidence type="ECO:0000256" key="3">
    <source>
        <dbReference type="ARBA" id="ARBA00022833"/>
    </source>
</evidence>
<dbReference type="PROSITE" id="PS50114">
    <property type="entry name" value="GATA_ZN_FINGER_2"/>
    <property type="match status" value="1"/>
</dbReference>
<dbReference type="InterPro" id="IPR000679">
    <property type="entry name" value="Znf_GATA"/>
</dbReference>
<sequence length="486" mass="53874">MSVITGRPSMLLAETSYPEGLSDTNRQSRVKGFHLNGHYSNGSHFTSAQGLAYDQGRENRKMPSLANILAVSPNPVADTSKSPSSDRHRTLSPPASSGQGTPMAGEPTYAAAPRLPEAGLREHVVDFRVPHYQSSKGRCHKLPVNTRKHSLDSLMTAVRAVETATPKTPSFHVDREYQAKVSNILQLKNGISESLKNWPITTQSDAQAQNLCLLDYLSVQDVGNVLQKSDKLASEARELLQLKHERELAAYKLTPTVHAPANYTYRPRYVSSLPVPQAMLGRAPTFESPAAPFHGHMPILPPNVFQQRKMPVLPAAEGMVLVKRAPEYAPALNAPAYNNSSLVRIDPPTNMNQVEKTYNAENSTSIRRTSQPEMTRATAKGSVWDARSSEGSSNSLDSMECVHCARTDTPEWRRGPYGNRTVCNACGLFYGKIVKRFGIQKANLLMHYRRNTVPEDRRVPTRFSVPESFVEKLRADQSLDHNFSVF</sequence>
<protein>
    <submittedName>
        <fullName evidence="7">LAME_0F17612g1_1</fullName>
    </submittedName>
</protein>
<keyword evidence="8" id="KW-1185">Reference proteome</keyword>
<dbReference type="AlphaFoldDB" id="A0A1G4K032"/>
<evidence type="ECO:0000256" key="4">
    <source>
        <dbReference type="PROSITE-ProRule" id="PRU00094"/>
    </source>
</evidence>
<dbReference type="CDD" id="cd00202">
    <property type="entry name" value="ZnF_GATA"/>
    <property type="match status" value="1"/>
</dbReference>
<keyword evidence="3" id="KW-0862">Zinc</keyword>
<dbReference type="Gene3D" id="3.30.50.10">
    <property type="entry name" value="Erythroid Transcription Factor GATA-1, subunit A"/>
    <property type="match status" value="1"/>
</dbReference>
<gene>
    <name evidence="7" type="ORF">LAME_0F17612G</name>
</gene>
<dbReference type="InterPro" id="IPR013088">
    <property type="entry name" value="Znf_NHR/GATA"/>
</dbReference>
<dbReference type="PANTHER" id="PTHR45658">
    <property type="entry name" value="GATA TRANSCRIPTION FACTOR"/>
    <property type="match status" value="1"/>
</dbReference>
<dbReference type="GO" id="GO:0043565">
    <property type="term" value="F:sequence-specific DNA binding"/>
    <property type="evidence" value="ECO:0007669"/>
    <property type="project" value="InterPro"/>
</dbReference>
<feature type="domain" description="GATA-type" evidence="6">
    <location>
        <begin position="395"/>
        <end position="430"/>
    </location>
</feature>
<evidence type="ECO:0000256" key="5">
    <source>
        <dbReference type="SAM" id="MobiDB-lite"/>
    </source>
</evidence>
<name>A0A1G4K032_9SACH</name>
<evidence type="ECO:0000313" key="8">
    <source>
        <dbReference type="Proteomes" id="UP000191144"/>
    </source>
</evidence>
<dbReference type="SUPFAM" id="SSF57716">
    <property type="entry name" value="Glucocorticoid receptor-like (DNA-binding domain)"/>
    <property type="match status" value="1"/>
</dbReference>
<dbReference type="GO" id="GO:0008270">
    <property type="term" value="F:zinc ion binding"/>
    <property type="evidence" value="ECO:0007669"/>
    <property type="project" value="UniProtKB-KW"/>
</dbReference>
<proteinExistence type="predicted"/>
<organism evidence="7 8">
    <name type="scientific">Lachancea meyersii CBS 8951</name>
    <dbReference type="NCBI Taxonomy" id="1266667"/>
    <lineage>
        <taxon>Eukaryota</taxon>
        <taxon>Fungi</taxon>
        <taxon>Dikarya</taxon>
        <taxon>Ascomycota</taxon>
        <taxon>Saccharomycotina</taxon>
        <taxon>Saccharomycetes</taxon>
        <taxon>Saccharomycetales</taxon>
        <taxon>Saccharomycetaceae</taxon>
        <taxon>Lachancea</taxon>
    </lineage>
</organism>
<dbReference type="OrthoDB" id="2162994at2759"/>
<evidence type="ECO:0000313" key="7">
    <source>
        <dbReference type="EMBL" id="SCU96840.1"/>
    </source>
</evidence>
<dbReference type="EMBL" id="LT598477">
    <property type="protein sequence ID" value="SCU96840.1"/>
    <property type="molecule type" value="Genomic_DNA"/>
</dbReference>
<feature type="region of interest" description="Disordered" evidence="5">
    <location>
        <begin position="363"/>
        <end position="391"/>
    </location>
</feature>
<dbReference type="InterPro" id="IPR051140">
    <property type="entry name" value="GATA_TF"/>
</dbReference>
<keyword evidence="2 4" id="KW-0863">Zinc-finger</keyword>
<evidence type="ECO:0000256" key="2">
    <source>
        <dbReference type="ARBA" id="ARBA00022771"/>
    </source>
</evidence>
<dbReference type="PROSITE" id="PS00344">
    <property type="entry name" value="GATA_ZN_FINGER_1"/>
    <property type="match status" value="1"/>
</dbReference>
<feature type="region of interest" description="Disordered" evidence="5">
    <location>
        <begin position="70"/>
        <end position="109"/>
    </location>
</feature>
<dbReference type="GO" id="GO:0006355">
    <property type="term" value="P:regulation of DNA-templated transcription"/>
    <property type="evidence" value="ECO:0007669"/>
    <property type="project" value="InterPro"/>
</dbReference>
<dbReference type="Proteomes" id="UP000191144">
    <property type="component" value="Chromosome F"/>
</dbReference>
<keyword evidence="1" id="KW-0479">Metal-binding</keyword>
<evidence type="ECO:0000259" key="6">
    <source>
        <dbReference type="PROSITE" id="PS50114"/>
    </source>
</evidence>
<dbReference type="SMART" id="SM00401">
    <property type="entry name" value="ZnF_GATA"/>
    <property type="match status" value="1"/>
</dbReference>
<accession>A0A1G4K032</accession>
<evidence type="ECO:0000256" key="1">
    <source>
        <dbReference type="ARBA" id="ARBA00022723"/>
    </source>
</evidence>
<dbReference type="PANTHER" id="PTHR45658:SF18">
    <property type="entry name" value="PROTEIN GAT2"/>
    <property type="match status" value="1"/>
</dbReference>
<reference evidence="8" key="1">
    <citation type="submission" date="2016-03" db="EMBL/GenBank/DDBJ databases">
        <authorList>
            <person name="Devillers Hugo."/>
        </authorList>
    </citation>
    <scope>NUCLEOTIDE SEQUENCE [LARGE SCALE GENOMIC DNA]</scope>
</reference>